<evidence type="ECO:0000256" key="2">
    <source>
        <dbReference type="ARBA" id="ARBA00010794"/>
    </source>
</evidence>
<evidence type="ECO:0000256" key="9">
    <source>
        <dbReference type="ARBA" id="ARBA00023136"/>
    </source>
</evidence>
<keyword evidence="8 10" id="KW-1133">Transmembrane helix</keyword>
<evidence type="ECO:0000256" key="1">
    <source>
        <dbReference type="ARBA" id="ARBA00004477"/>
    </source>
</evidence>
<feature type="transmembrane region" description="Helical" evidence="10">
    <location>
        <begin position="6"/>
        <end position="25"/>
    </location>
</feature>
<dbReference type="GO" id="GO:0005789">
    <property type="term" value="C:endoplasmic reticulum membrane"/>
    <property type="evidence" value="ECO:0007669"/>
    <property type="project" value="UniProtKB-SubCell"/>
</dbReference>
<feature type="transmembrane region" description="Helical" evidence="10">
    <location>
        <begin position="353"/>
        <end position="382"/>
    </location>
</feature>
<feature type="transmembrane region" description="Helical" evidence="10">
    <location>
        <begin position="119"/>
        <end position="140"/>
    </location>
</feature>
<evidence type="ECO:0000256" key="10">
    <source>
        <dbReference type="SAM" id="Phobius"/>
    </source>
</evidence>
<dbReference type="AlphaFoldDB" id="A0A9Q1GY05"/>
<dbReference type="GO" id="GO:0043048">
    <property type="term" value="P:dolichyl monophosphate biosynthetic process"/>
    <property type="evidence" value="ECO:0007669"/>
    <property type="project" value="TreeGrafter"/>
</dbReference>
<accession>A0A9Q1GY05</accession>
<evidence type="ECO:0000256" key="3">
    <source>
        <dbReference type="ARBA" id="ARBA00012132"/>
    </source>
</evidence>
<dbReference type="EC" id="2.7.1.108" evidence="3"/>
<comment type="subcellular location">
    <subcellularLocation>
        <location evidence="1">Endoplasmic reticulum membrane</location>
        <topology evidence="1">Multi-pass membrane protein</topology>
    </subcellularLocation>
</comment>
<evidence type="ECO:0000256" key="6">
    <source>
        <dbReference type="ARBA" id="ARBA00022777"/>
    </source>
</evidence>
<name>A0A9Q1GY05_HOLLE</name>
<dbReference type="OrthoDB" id="377083at2759"/>
<organism evidence="11 12">
    <name type="scientific">Holothuria leucospilota</name>
    <name type="common">Black long sea cucumber</name>
    <name type="synonym">Mertensiothuria leucospilota</name>
    <dbReference type="NCBI Taxonomy" id="206669"/>
    <lineage>
        <taxon>Eukaryota</taxon>
        <taxon>Metazoa</taxon>
        <taxon>Echinodermata</taxon>
        <taxon>Eleutherozoa</taxon>
        <taxon>Echinozoa</taxon>
        <taxon>Holothuroidea</taxon>
        <taxon>Aspidochirotacea</taxon>
        <taxon>Aspidochirotida</taxon>
        <taxon>Holothuriidae</taxon>
        <taxon>Holothuria</taxon>
    </lineage>
</organism>
<evidence type="ECO:0000313" key="11">
    <source>
        <dbReference type="EMBL" id="KAJ8028932.1"/>
    </source>
</evidence>
<keyword evidence="9 10" id="KW-0472">Membrane</keyword>
<comment type="similarity">
    <text evidence="2">Belongs to the polyprenol kinase family.</text>
</comment>
<evidence type="ECO:0000256" key="4">
    <source>
        <dbReference type="ARBA" id="ARBA00022679"/>
    </source>
</evidence>
<dbReference type="GO" id="GO:0004168">
    <property type="term" value="F:dolichol kinase activity"/>
    <property type="evidence" value="ECO:0007669"/>
    <property type="project" value="UniProtKB-EC"/>
</dbReference>
<feature type="transmembrane region" description="Helical" evidence="10">
    <location>
        <begin position="160"/>
        <end position="178"/>
    </location>
</feature>
<evidence type="ECO:0000313" key="12">
    <source>
        <dbReference type="Proteomes" id="UP001152320"/>
    </source>
</evidence>
<dbReference type="Proteomes" id="UP001152320">
    <property type="component" value="Chromosome 14"/>
</dbReference>
<feature type="transmembrane region" description="Helical" evidence="10">
    <location>
        <begin position="285"/>
        <end position="308"/>
    </location>
</feature>
<proteinExistence type="inferred from homology"/>
<dbReference type="PANTHER" id="PTHR13205">
    <property type="entry name" value="TRANSMEMBRANE PROTEIN 15-RELATED"/>
    <property type="match status" value="1"/>
</dbReference>
<protein>
    <recommendedName>
        <fullName evidence="3">dolichol kinase</fullName>
        <ecNumber evidence="3">2.7.1.108</ecNumber>
    </recommendedName>
</protein>
<reference evidence="11" key="1">
    <citation type="submission" date="2021-10" db="EMBL/GenBank/DDBJ databases">
        <title>Tropical sea cucumber genome reveals ecological adaptation and Cuvierian tubules defense mechanism.</title>
        <authorList>
            <person name="Chen T."/>
        </authorList>
    </citation>
    <scope>NUCLEOTIDE SEQUENCE</scope>
    <source>
        <strain evidence="11">Nanhai2018</strain>
        <tissue evidence="11">Muscle</tissue>
    </source>
</reference>
<feature type="transmembrane region" description="Helical" evidence="10">
    <location>
        <begin position="190"/>
        <end position="206"/>
    </location>
</feature>
<feature type="transmembrane region" description="Helical" evidence="10">
    <location>
        <begin position="71"/>
        <end position="91"/>
    </location>
</feature>
<dbReference type="InterPro" id="IPR032974">
    <property type="entry name" value="Polypren_kinase"/>
</dbReference>
<feature type="transmembrane region" description="Helical" evidence="10">
    <location>
        <begin position="212"/>
        <end position="231"/>
    </location>
</feature>
<feature type="transmembrane region" description="Helical" evidence="10">
    <location>
        <begin position="252"/>
        <end position="273"/>
    </location>
</feature>
<evidence type="ECO:0000256" key="7">
    <source>
        <dbReference type="ARBA" id="ARBA00022824"/>
    </source>
</evidence>
<keyword evidence="5 10" id="KW-0812">Transmembrane</keyword>
<evidence type="ECO:0000256" key="8">
    <source>
        <dbReference type="ARBA" id="ARBA00022989"/>
    </source>
</evidence>
<comment type="caution">
    <text evidence="11">The sequence shown here is derived from an EMBL/GenBank/DDBJ whole genome shotgun (WGS) entry which is preliminary data.</text>
</comment>
<dbReference type="EMBL" id="JAIZAY010000014">
    <property type="protein sequence ID" value="KAJ8028932.1"/>
    <property type="molecule type" value="Genomic_DNA"/>
</dbReference>
<sequence>MRFPHWVVACGSFLIGGSILAMVYLHHLMGFLSESFTLGEVMLISQGLSILSLEALWMFPSPVPDTRKFGACLQVLVVGIVLVGLLLRPILSKVFDNCVKSSESGAKIEKNIKSWTWSLYFYLLFAAANLLFLLPWLGLIIQENPVIYGLKFMFAFKERVFMMVAWTILVTIAGLVVATTTSSSTVIRKYFHLIAVATFIPGLHYDPELLCLASAGVFFIFIFLEGIRAFKIQPFGSYLYDAFKIFLDEQDSGLIILTHIYLLLGLSLPLWIFSDGEYLKSGEFLPLYSGVLSIGVGDTAASVFGSLLGRHKWTGTKKTLEGTVAAVVSQVFTCYFLQSVLGVRPQGNWLLTLWAIFLTSLLEAFTSQIDNLILPLFMFSLLSIKL</sequence>
<keyword evidence="12" id="KW-1185">Reference proteome</keyword>
<evidence type="ECO:0000256" key="5">
    <source>
        <dbReference type="ARBA" id="ARBA00022692"/>
    </source>
</evidence>
<dbReference type="PANTHER" id="PTHR13205:SF15">
    <property type="entry name" value="DOLICHOL KINASE"/>
    <property type="match status" value="1"/>
</dbReference>
<gene>
    <name evidence="11" type="ORF">HOLleu_28193</name>
</gene>
<keyword evidence="7" id="KW-0256">Endoplasmic reticulum</keyword>
<keyword evidence="6 11" id="KW-0418">Kinase</keyword>
<keyword evidence="4" id="KW-0808">Transferase</keyword>